<name>A0AAE3EFJ2_9SPIR</name>
<dbReference type="RefSeq" id="WP_230752350.1">
    <property type="nucleotide sequence ID" value="NZ_JAINWA010000001.1"/>
</dbReference>
<reference evidence="2" key="1">
    <citation type="submission" date="2021-08" db="EMBL/GenBank/DDBJ databases">
        <title>Comparative analyses of Brucepasteria parasyntrophica and Teretinema zuelzerae.</title>
        <authorList>
            <person name="Song Y."/>
            <person name="Brune A."/>
        </authorList>
    </citation>
    <scope>NUCLEOTIDE SEQUENCE</scope>
    <source>
        <strain evidence="2">DSM 1903</strain>
    </source>
</reference>
<evidence type="ECO:0000313" key="3">
    <source>
        <dbReference type="Proteomes" id="UP001198163"/>
    </source>
</evidence>
<keyword evidence="1" id="KW-0732">Signal</keyword>
<comment type="caution">
    <text evidence="2">The sequence shown here is derived from an EMBL/GenBank/DDBJ whole genome shotgun (WGS) entry which is preliminary data.</text>
</comment>
<sequence>MAVDARIAALVFLSALSSALSAPLFAGDAASGPSGSAESLEQDFLDTSSVGYQYEIGEDGNPVYTQTLSWDGDPYALEYEVVVLDAAGTELLRSRQEGTSLALSLPPGEYSYNIVTVNLLGQSEVETGFQQLSILRAEMPEVQDLSPGFIFMDSFNAFVTVKGQRIQEGARVMLRKKDAKPGRGIVGIEQERVGESEVVVRFPEEAYVPGTFDISVVNPGGLYINRPQAIRILYQRPVDILLSAGYAPVYLAGDSWFTEVWSDQTYFLGADTAFSLYFMKKAWGFLGFGFDSSAHRLTGGLDMAEVASDYLVSNMTLLYKYRVNKTVHLQARAGGGVSVSSHAFDYSGSPGPVEEFSSPCVSGGLAAQVFLPKRIHLEIGADWVQVFQGENAAGFLRPVLRAGYRLF</sequence>
<dbReference type="Proteomes" id="UP001198163">
    <property type="component" value="Unassembled WGS sequence"/>
</dbReference>
<organism evidence="2 3">
    <name type="scientific">Teretinema zuelzerae</name>
    <dbReference type="NCBI Taxonomy" id="156"/>
    <lineage>
        <taxon>Bacteria</taxon>
        <taxon>Pseudomonadati</taxon>
        <taxon>Spirochaetota</taxon>
        <taxon>Spirochaetia</taxon>
        <taxon>Spirochaetales</taxon>
        <taxon>Treponemataceae</taxon>
        <taxon>Teretinema</taxon>
    </lineage>
</organism>
<feature type="chain" id="PRO_5042094654" evidence="1">
    <location>
        <begin position="27"/>
        <end position="407"/>
    </location>
</feature>
<keyword evidence="3" id="KW-1185">Reference proteome</keyword>
<evidence type="ECO:0000313" key="2">
    <source>
        <dbReference type="EMBL" id="MCD1653401.1"/>
    </source>
</evidence>
<dbReference type="EMBL" id="JAINWA010000001">
    <property type="protein sequence ID" value="MCD1653401.1"/>
    <property type="molecule type" value="Genomic_DNA"/>
</dbReference>
<protein>
    <submittedName>
        <fullName evidence="2">Uncharacterized protein</fullName>
    </submittedName>
</protein>
<gene>
    <name evidence="2" type="ORF">K7J14_01645</name>
</gene>
<proteinExistence type="predicted"/>
<dbReference type="AlphaFoldDB" id="A0AAE3EFJ2"/>
<accession>A0AAE3EFJ2</accession>
<evidence type="ECO:0000256" key="1">
    <source>
        <dbReference type="SAM" id="SignalP"/>
    </source>
</evidence>
<feature type="signal peptide" evidence="1">
    <location>
        <begin position="1"/>
        <end position="26"/>
    </location>
</feature>